<comment type="caution">
    <text evidence="2">The sequence shown here is derived from an EMBL/GenBank/DDBJ whole genome shotgun (WGS) entry which is preliminary data.</text>
</comment>
<feature type="signal peptide" evidence="1">
    <location>
        <begin position="1"/>
        <end position="22"/>
    </location>
</feature>
<evidence type="ECO:0000313" key="2">
    <source>
        <dbReference type="EMBL" id="CAD5227356.1"/>
    </source>
</evidence>
<reference evidence="2" key="1">
    <citation type="submission" date="2020-09" db="EMBL/GenBank/DDBJ databases">
        <authorList>
            <person name="Kikuchi T."/>
        </authorList>
    </citation>
    <scope>NUCLEOTIDE SEQUENCE</scope>
    <source>
        <strain evidence="2">Ka4C1</strain>
    </source>
</reference>
<dbReference type="Proteomes" id="UP000582659">
    <property type="component" value="Unassembled WGS sequence"/>
</dbReference>
<protein>
    <submittedName>
        <fullName evidence="2">(pine wood nematode) hypothetical protein</fullName>
    </submittedName>
</protein>
<dbReference type="EMBL" id="CAJFDI010000004">
    <property type="protein sequence ID" value="CAD5227356.1"/>
    <property type="molecule type" value="Genomic_DNA"/>
</dbReference>
<proteinExistence type="predicted"/>
<dbReference type="Proteomes" id="UP000659654">
    <property type="component" value="Unassembled WGS sequence"/>
</dbReference>
<evidence type="ECO:0000313" key="3">
    <source>
        <dbReference type="Proteomes" id="UP000659654"/>
    </source>
</evidence>
<sequence length="73" mass="8596">MRMRSFSYLVMVILMTQQRTLCRQASQAYLAQNDEDNIAKVAYEVGPNVTYTDASSIYLIRLHEWNSRHRRAL</sequence>
<gene>
    <name evidence="2" type="ORF">BXYJ_LOCUS9901</name>
</gene>
<evidence type="ECO:0000256" key="1">
    <source>
        <dbReference type="SAM" id="SignalP"/>
    </source>
</evidence>
<name>A0A7I8WVC6_BURXY</name>
<dbReference type="EMBL" id="CAJFCV020000004">
    <property type="protein sequence ID" value="CAG9117565.1"/>
    <property type="molecule type" value="Genomic_DNA"/>
</dbReference>
<keyword evidence="3" id="KW-1185">Reference proteome</keyword>
<dbReference type="AlphaFoldDB" id="A0A7I8WVC6"/>
<keyword evidence="1" id="KW-0732">Signal</keyword>
<feature type="chain" id="PRO_5036204423" evidence="1">
    <location>
        <begin position="23"/>
        <end position="73"/>
    </location>
</feature>
<accession>A0A7I8WVC6</accession>
<organism evidence="2 3">
    <name type="scientific">Bursaphelenchus xylophilus</name>
    <name type="common">Pinewood nematode worm</name>
    <name type="synonym">Aphelenchoides xylophilus</name>
    <dbReference type="NCBI Taxonomy" id="6326"/>
    <lineage>
        <taxon>Eukaryota</taxon>
        <taxon>Metazoa</taxon>
        <taxon>Ecdysozoa</taxon>
        <taxon>Nematoda</taxon>
        <taxon>Chromadorea</taxon>
        <taxon>Rhabditida</taxon>
        <taxon>Tylenchina</taxon>
        <taxon>Tylenchomorpha</taxon>
        <taxon>Aphelenchoidea</taxon>
        <taxon>Aphelenchoididae</taxon>
        <taxon>Bursaphelenchus</taxon>
    </lineage>
</organism>